<proteinExistence type="predicted"/>
<evidence type="ECO:0000256" key="1">
    <source>
        <dbReference type="PROSITE-ProRule" id="PRU00117"/>
    </source>
</evidence>
<dbReference type="SMART" id="SM00271">
    <property type="entry name" value="DnaJ"/>
    <property type="match status" value="1"/>
</dbReference>
<dbReference type="InterPro" id="IPR036612">
    <property type="entry name" value="KH_dom_type_1_sf"/>
</dbReference>
<dbReference type="Gene3D" id="1.10.287.110">
    <property type="entry name" value="DnaJ domain"/>
    <property type="match status" value="1"/>
</dbReference>
<name>A0AAW1PS45_9CHLO</name>
<dbReference type="SUPFAM" id="SSF54791">
    <property type="entry name" value="Eukaryotic type KH-domain (KH-domain type I)"/>
    <property type="match status" value="1"/>
</dbReference>
<dbReference type="SMART" id="SM00322">
    <property type="entry name" value="KH"/>
    <property type="match status" value="1"/>
</dbReference>
<dbReference type="Proteomes" id="UP001489004">
    <property type="component" value="Unassembled WGS sequence"/>
</dbReference>
<protein>
    <recommendedName>
        <fullName evidence="3">J domain-containing protein</fullName>
    </recommendedName>
</protein>
<dbReference type="CDD" id="cd00105">
    <property type="entry name" value="KH-I"/>
    <property type="match status" value="1"/>
</dbReference>
<evidence type="ECO:0000256" key="2">
    <source>
        <dbReference type="SAM" id="MobiDB-lite"/>
    </source>
</evidence>
<feature type="compositionally biased region" description="Basic and acidic residues" evidence="2">
    <location>
        <begin position="230"/>
        <end position="250"/>
    </location>
</feature>
<reference evidence="4 5" key="1">
    <citation type="journal article" date="2024" name="Nat. Commun.">
        <title>Phylogenomics reveals the evolutionary origins of lichenization in chlorophyte algae.</title>
        <authorList>
            <person name="Puginier C."/>
            <person name="Libourel C."/>
            <person name="Otte J."/>
            <person name="Skaloud P."/>
            <person name="Haon M."/>
            <person name="Grisel S."/>
            <person name="Petersen M."/>
            <person name="Berrin J.G."/>
            <person name="Delaux P.M."/>
            <person name="Dal Grande F."/>
            <person name="Keller J."/>
        </authorList>
    </citation>
    <scope>NUCLEOTIDE SEQUENCE [LARGE SCALE GENOMIC DNA]</scope>
    <source>
        <strain evidence="4 5">SAG 2043</strain>
    </source>
</reference>
<keyword evidence="1" id="KW-0694">RNA-binding</keyword>
<feature type="compositionally biased region" description="Low complexity" evidence="2">
    <location>
        <begin position="18"/>
        <end position="31"/>
    </location>
</feature>
<organism evidence="4 5">
    <name type="scientific">[Myrmecia] bisecta</name>
    <dbReference type="NCBI Taxonomy" id="41462"/>
    <lineage>
        <taxon>Eukaryota</taxon>
        <taxon>Viridiplantae</taxon>
        <taxon>Chlorophyta</taxon>
        <taxon>core chlorophytes</taxon>
        <taxon>Trebouxiophyceae</taxon>
        <taxon>Trebouxiales</taxon>
        <taxon>Trebouxiaceae</taxon>
        <taxon>Myrmecia</taxon>
    </lineage>
</organism>
<dbReference type="EMBL" id="JALJOR010000005">
    <property type="protein sequence ID" value="KAK9816506.1"/>
    <property type="molecule type" value="Genomic_DNA"/>
</dbReference>
<dbReference type="InterPro" id="IPR050817">
    <property type="entry name" value="DjlA_DnaK_co-chaperone"/>
</dbReference>
<feature type="region of interest" description="Disordered" evidence="2">
    <location>
        <begin position="1"/>
        <end position="35"/>
    </location>
</feature>
<sequence length="331" mass="36567">MKRAAEEEDSAKRRRLAAWRAAQQSPSAPAAGDSATRAWLPWEAAAGAKAGAAGVWAQSHSLQKPPPVATPSARLAGVDEVDPLDAFMASTVLPEVQAAEQQEQRKREEHRLRLAEQRAAGKVPPLAAILEDSDSEEEPDVEMQVPANKVKLIIGPGGEKIKFIQRKTKCRVQVRKDEADLNKAFGSGPSAVLPPSRPGGAAEPKQVTIMLFGSASECDAAQQLIAEAMGNKEQKQKQRQKEYDRKKESKWRERQLYHLRHAHDYEALELPMGAARAEVKKAYRQLAKLWHPDKHPDDPETANEKFQLIQNAYDSLMSTEEDQVIQQLGAA</sequence>
<feature type="compositionally biased region" description="Basic and acidic residues" evidence="2">
    <location>
        <begin position="102"/>
        <end position="116"/>
    </location>
</feature>
<dbReference type="Gene3D" id="3.30.1370.10">
    <property type="entry name" value="K Homology domain, type 1"/>
    <property type="match status" value="1"/>
</dbReference>
<dbReference type="PROSITE" id="PS50076">
    <property type="entry name" value="DNAJ_2"/>
    <property type="match status" value="1"/>
</dbReference>
<comment type="caution">
    <text evidence="4">The sequence shown here is derived from an EMBL/GenBank/DDBJ whole genome shotgun (WGS) entry which is preliminary data.</text>
</comment>
<feature type="domain" description="J" evidence="3">
    <location>
        <begin position="263"/>
        <end position="329"/>
    </location>
</feature>
<dbReference type="InterPro" id="IPR001623">
    <property type="entry name" value="DnaJ_domain"/>
</dbReference>
<dbReference type="InterPro" id="IPR004087">
    <property type="entry name" value="KH_dom"/>
</dbReference>
<evidence type="ECO:0000259" key="3">
    <source>
        <dbReference type="PROSITE" id="PS50076"/>
    </source>
</evidence>
<dbReference type="Pfam" id="PF00013">
    <property type="entry name" value="KH_1"/>
    <property type="match status" value="1"/>
</dbReference>
<feature type="region of interest" description="Disordered" evidence="2">
    <location>
        <begin position="97"/>
        <end position="118"/>
    </location>
</feature>
<dbReference type="CDD" id="cd06257">
    <property type="entry name" value="DnaJ"/>
    <property type="match status" value="1"/>
</dbReference>
<evidence type="ECO:0000313" key="5">
    <source>
        <dbReference type="Proteomes" id="UP001489004"/>
    </source>
</evidence>
<dbReference type="PRINTS" id="PR00625">
    <property type="entry name" value="JDOMAIN"/>
</dbReference>
<dbReference type="AlphaFoldDB" id="A0AAW1PS45"/>
<gene>
    <name evidence="4" type="ORF">WJX72_001240</name>
</gene>
<dbReference type="InterPro" id="IPR004088">
    <property type="entry name" value="KH_dom_type_1"/>
</dbReference>
<feature type="region of interest" description="Disordered" evidence="2">
    <location>
        <begin position="181"/>
        <end position="203"/>
    </location>
</feature>
<keyword evidence="5" id="KW-1185">Reference proteome</keyword>
<dbReference type="InterPro" id="IPR036869">
    <property type="entry name" value="J_dom_sf"/>
</dbReference>
<feature type="region of interest" description="Disordered" evidence="2">
    <location>
        <begin position="50"/>
        <end position="76"/>
    </location>
</feature>
<dbReference type="PANTHER" id="PTHR24074">
    <property type="entry name" value="CO-CHAPERONE PROTEIN DJLA"/>
    <property type="match status" value="1"/>
</dbReference>
<dbReference type="PROSITE" id="PS50084">
    <property type="entry name" value="KH_TYPE_1"/>
    <property type="match status" value="1"/>
</dbReference>
<evidence type="ECO:0000313" key="4">
    <source>
        <dbReference type="EMBL" id="KAK9816506.1"/>
    </source>
</evidence>
<dbReference type="GO" id="GO:0003723">
    <property type="term" value="F:RNA binding"/>
    <property type="evidence" value="ECO:0007669"/>
    <property type="project" value="UniProtKB-UniRule"/>
</dbReference>
<feature type="region of interest" description="Disordered" evidence="2">
    <location>
        <begin position="229"/>
        <end position="250"/>
    </location>
</feature>
<dbReference type="Pfam" id="PF00226">
    <property type="entry name" value="DnaJ"/>
    <property type="match status" value="1"/>
</dbReference>
<accession>A0AAW1PS45</accession>
<dbReference type="SUPFAM" id="SSF46565">
    <property type="entry name" value="Chaperone J-domain"/>
    <property type="match status" value="1"/>
</dbReference>